<reference evidence="3" key="1">
    <citation type="submission" date="2019-10" db="EMBL/GenBank/DDBJ databases">
        <authorList>
            <person name="Zhang R."/>
            <person name="Pan Y."/>
            <person name="Wang J."/>
            <person name="Ma R."/>
            <person name="Yu S."/>
        </authorList>
    </citation>
    <scope>NUCLEOTIDE SEQUENCE</scope>
    <source>
        <strain evidence="3">LA-IB0</strain>
        <tissue evidence="3">Leaf</tissue>
    </source>
</reference>
<keyword evidence="1" id="KW-1133">Transmembrane helix</keyword>
<dbReference type="SMART" id="SM00856">
    <property type="entry name" value="PMEI"/>
    <property type="match status" value="1"/>
</dbReference>
<evidence type="ECO:0000256" key="1">
    <source>
        <dbReference type="SAM" id="Phobius"/>
    </source>
</evidence>
<dbReference type="SUPFAM" id="SSF101148">
    <property type="entry name" value="Plant invertase/pectin methylesterase inhibitor"/>
    <property type="match status" value="1"/>
</dbReference>
<organism evidence="3 4">
    <name type="scientific">Buddleja alternifolia</name>
    <dbReference type="NCBI Taxonomy" id="168488"/>
    <lineage>
        <taxon>Eukaryota</taxon>
        <taxon>Viridiplantae</taxon>
        <taxon>Streptophyta</taxon>
        <taxon>Embryophyta</taxon>
        <taxon>Tracheophyta</taxon>
        <taxon>Spermatophyta</taxon>
        <taxon>Magnoliopsida</taxon>
        <taxon>eudicotyledons</taxon>
        <taxon>Gunneridae</taxon>
        <taxon>Pentapetalae</taxon>
        <taxon>asterids</taxon>
        <taxon>lamiids</taxon>
        <taxon>Lamiales</taxon>
        <taxon>Scrophulariaceae</taxon>
        <taxon>Buddlejeae</taxon>
        <taxon>Buddleja</taxon>
    </lineage>
</organism>
<sequence length="276" mass="31435">MEPAKNNRHKTMQAEEDATLSKFRRRNKILIIIFLSFFISLILIISALIIHLMHVDDDDDQSSPQSDDDHIIIPHNPAIQAYYSSACYTHLCRRTLNSIFTTNSISDPNQIFTLSLQTASKHLRNLTSLISSNSVEKADITFKKCSNFLGHAMSRINDTLAIMRVNPFVGWQSDEQRSEMMNWIMAVEENLESCIDDLRDQVESTAVSEVRGKVSEVQVYVSSSGAFLLGYAEIMQEFWSTSFGGGWGMDFKFAFGLYGLQLVFIVSLFWSLFRSR</sequence>
<feature type="transmembrane region" description="Helical" evidence="1">
    <location>
        <begin position="253"/>
        <end position="273"/>
    </location>
</feature>
<name>A0AAV6XJB4_9LAMI</name>
<feature type="transmembrane region" description="Helical" evidence="1">
    <location>
        <begin position="29"/>
        <end position="53"/>
    </location>
</feature>
<keyword evidence="1" id="KW-0812">Transmembrane</keyword>
<proteinExistence type="predicted"/>
<accession>A0AAV6XJB4</accession>
<dbReference type="Pfam" id="PF04043">
    <property type="entry name" value="PMEI"/>
    <property type="match status" value="1"/>
</dbReference>
<evidence type="ECO:0000313" key="4">
    <source>
        <dbReference type="Proteomes" id="UP000826271"/>
    </source>
</evidence>
<protein>
    <recommendedName>
        <fullName evidence="2">Pectinesterase inhibitor domain-containing protein</fullName>
    </recommendedName>
</protein>
<evidence type="ECO:0000259" key="2">
    <source>
        <dbReference type="SMART" id="SM00856"/>
    </source>
</evidence>
<dbReference type="GO" id="GO:0004857">
    <property type="term" value="F:enzyme inhibitor activity"/>
    <property type="evidence" value="ECO:0007669"/>
    <property type="project" value="InterPro"/>
</dbReference>
<keyword evidence="4" id="KW-1185">Reference proteome</keyword>
<dbReference type="InterPro" id="IPR006501">
    <property type="entry name" value="Pectinesterase_inhib_dom"/>
</dbReference>
<dbReference type="Gene3D" id="1.20.140.40">
    <property type="entry name" value="Invertase/pectin methylesterase inhibitor family protein"/>
    <property type="match status" value="1"/>
</dbReference>
<feature type="domain" description="Pectinesterase inhibitor" evidence="2">
    <location>
        <begin position="74"/>
        <end position="227"/>
    </location>
</feature>
<dbReference type="NCBIfam" id="TIGR01614">
    <property type="entry name" value="PME_inhib"/>
    <property type="match status" value="1"/>
</dbReference>
<dbReference type="CDD" id="cd15798">
    <property type="entry name" value="PMEI-like_3"/>
    <property type="match status" value="1"/>
</dbReference>
<dbReference type="InterPro" id="IPR035513">
    <property type="entry name" value="Invertase/methylesterase_inhib"/>
</dbReference>
<keyword evidence="1" id="KW-0472">Membrane</keyword>
<comment type="caution">
    <text evidence="3">The sequence shown here is derived from an EMBL/GenBank/DDBJ whole genome shotgun (WGS) entry which is preliminary data.</text>
</comment>
<dbReference type="EMBL" id="WHWC01000007">
    <property type="protein sequence ID" value="KAG8379163.1"/>
    <property type="molecule type" value="Genomic_DNA"/>
</dbReference>
<evidence type="ECO:0000313" key="3">
    <source>
        <dbReference type="EMBL" id="KAG8379163.1"/>
    </source>
</evidence>
<dbReference type="Proteomes" id="UP000826271">
    <property type="component" value="Unassembled WGS sequence"/>
</dbReference>
<gene>
    <name evidence="3" type="ORF">BUALT_Bualt07G0059600</name>
</gene>
<dbReference type="AlphaFoldDB" id="A0AAV6XJB4"/>